<gene>
    <name evidence="1" type="ORF">CSKR_110724</name>
</gene>
<reference evidence="1 2" key="1">
    <citation type="journal article" date="2018" name="Biotechnol. Adv.">
        <title>Improved genomic resources and new bioinformatic workflow for the carcinogenic parasite Clonorchis sinensis: Biotechnological implications.</title>
        <authorList>
            <person name="Wang D."/>
            <person name="Korhonen P.K."/>
            <person name="Gasser R.B."/>
            <person name="Young N.D."/>
        </authorList>
    </citation>
    <scope>NUCLEOTIDE SEQUENCE [LARGE SCALE GENOMIC DNA]</scope>
    <source>
        <strain evidence="1">Cs-k2</strain>
    </source>
</reference>
<organism evidence="1 2">
    <name type="scientific">Clonorchis sinensis</name>
    <name type="common">Chinese liver fluke</name>
    <dbReference type="NCBI Taxonomy" id="79923"/>
    <lineage>
        <taxon>Eukaryota</taxon>
        <taxon>Metazoa</taxon>
        <taxon>Spiralia</taxon>
        <taxon>Lophotrochozoa</taxon>
        <taxon>Platyhelminthes</taxon>
        <taxon>Trematoda</taxon>
        <taxon>Digenea</taxon>
        <taxon>Opisthorchiida</taxon>
        <taxon>Opisthorchiata</taxon>
        <taxon>Opisthorchiidae</taxon>
        <taxon>Clonorchis</taxon>
    </lineage>
</organism>
<evidence type="ECO:0000313" key="2">
    <source>
        <dbReference type="Proteomes" id="UP000286415"/>
    </source>
</evidence>
<proteinExistence type="predicted"/>
<sequence length="290" mass="33063">MACVYPNSFRFNPPTRNSSFYLRFYLMADNNLLTKFSAKAYNKGIKLIQNTHNNKTFQILAKGLKISVCKKASVSSELRYFTVGSEPGIFHTPTRPYSLDAQDVEPSVRIPRKALKLIFRVNEFMKDNLPPPTCQGCSVSSRCHVFATNSEYLSRNFILISSVNKNPKGINDTSFLATSTKSTHRRVKSHHQPKFGAESRPRMPPSTQWRKLTSDAVSTLNNRPCPKYVFVPETDIALAKRVTFICKFQWTVQNARIQRLTYYRKEPGNSQNYFLYGGGFASAQLDTEDQ</sequence>
<keyword evidence="2" id="KW-1185">Reference proteome</keyword>
<dbReference type="EMBL" id="NIRI02000056">
    <property type="protein sequence ID" value="KAG5444330.1"/>
    <property type="molecule type" value="Genomic_DNA"/>
</dbReference>
<comment type="caution">
    <text evidence="1">The sequence shown here is derived from an EMBL/GenBank/DDBJ whole genome shotgun (WGS) entry which is preliminary data.</text>
</comment>
<dbReference type="Proteomes" id="UP000286415">
    <property type="component" value="Unassembled WGS sequence"/>
</dbReference>
<evidence type="ECO:0000313" key="1">
    <source>
        <dbReference type="EMBL" id="KAG5444330.1"/>
    </source>
</evidence>
<reference evidence="1 2" key="2">
    <citation type="journal article" date="2021" name="Genomics">
        <title>High-quality reference genome for Clonorchis sinensis.</title>
        <authorList>
            <person name="Young N.D."/>
            <person name="Stroehlein A.J."/>
            <person name="Kinkar L."/>
            <person name="Wang T."/>
            <person name="Sohn W.M."/>
            <person name="Chang B.C.H."/>
            <person name="Kaur P."/>
            <person name="Weisz D."/>
            <person name="Dudchenko O."/>
            <person name="Aiden E.L."/>
            <person name="Korhonen P.K."/>
            <person name="Gasser R.B."/>
        </authorList>
    </citation>
    <scope>NUCLEOTIDE SEQUENCE [LARGE SCALE GENOMIC DNA]</scope>
    <source>
        <strain evidence="1">Cs-k2</strain>
    </source>
</reference>
<name>A0A8T1M5B8_CLOSI</name>
<protein>
    <submittedName>
        <fullName evidence="1">Uncharacterized protein</fullName>
    </submittedName>
</protein>
<accession>A0A8T1M5B8</accession>